<gene>
    <name evidence="1" type="ORF">P775_07795</name>
</gene>
<dbReference type="EMBL" id="AWWI01000058">
    <property type="protein sequence ID" value="PIL20763.1"/>
    <property type="molecule type" value="Genomic_DNA"/>
</dbReference>
<evidence type="ECO:0000313" key="1">
    <source>
        <dbReference type="EMBL" id="PIL20763.1"/>
    </source>
</evidence>
<comment type="caution">
    <text evidence="1">The sequence shown here is derived from an EMBL/GenBank/DDBJ whole genome shotgun (WGS) entry which is preliminary data.</text>
</comment>
<accession>A0A2G8RGZ9</accession>
<evidence type="ECO:0000313" key="2">
    <source>
        <dbReference type="Proteomes" id="UP000231259"/>
    </source>
</evidence>
<dbReference type="AlphaFoldDB" id="A0A2G8RGZ9"/>
<organism evidence="1 2">
    <name type="scientific">Puniceibacterium antarcticum</name>
    <dbReference type="NCBI Taxonomy" id="1206336"/>
    <lineage>
        <taxon>Bacteria</taxon>
        <taxon>Pseudomonadati</taxon>
        <taxon>Pseudomonadota</taxon>
        <taxon>Alphaproteobacteria</taxon>
        <taxon>Rhodobacterales</taxon>
        <taxon>Paracoccaceae</taxon>
        <taxon>Puniceibacterium</taxon>
    </lineage>
</organism>
<dbReference type="Proteomes" id="UP000231259">
    <property type="component" value="Unassembled WGS sequence"/>
</dbReference>
<reference evidence="1 2" key="1">
    <citation type="submission" date="2013-09" db="EMBL/GenBank/DDBJ databases">
        <title>Genome sequencing of Phaeobacter antarcticus sp. nov. SM1211.</title>
        <authorList>
            <person name="Zhang X.-Y."/>
            <person name="Liu C."/>
            <person name="Chen X.-L."/>
            <person name="Xie B.-B."/>
            <person name="Qin Q.-L."/>
            <person name="Rong J.-C."/>
            <person name="Zhang Y.-Z."/>
        </authorList>
    </citation>
    <scope>NUCLEOTIDE SEQUENCE [LARGE SCALE GENOMIC DNA]</scope>
    <source>
        <strain evidence="1 2">SM1211</strain>
    </source>
</reference>
<sequence length="72" mass="8212">MFEWGRLKVPTIDEDQVKELQAKIGEMAAANFFGKKAQALRREGRRGMIKRGHLDLSIGQSSDKFPRIARQP</sequence>
<proteinExistence type="predicted"/>
<name>A0A2G8RGZ9_9RHOB</name>
<keyword evidence="2" id="KW-1185">Reference proteome</keyword>
<protein>
    <submittedName>
        <fullName evidence="1">Uncharacterized protein</fullName>
    </submittedName>
</protein>